<dbReference type="InterPro" id="IPR011335">
    <property type="entry name" value="Restrct_endonuc-II-like"/>
</dbReference>
<comment type="caution">
    <text evidence="1">The sequence shown here is derived from an EMBL/GenBank/DDBJ whole genome shotgun (WGS) entry which is preliminary data.</text>
</comment>
<dbReference type="Pfam" id="PF07152">
    <property type="entry name" value="YaeQ"/>
    <property type="match status" value="1"/>
</dbReference>
<dbReference type="SMART" id="SM01322">
    <property type="entry name" value="YaeQ"/>
    <property type="match status" value="1"/>
</dbReference>
<dbReference type="RefSeq" id="WP_321549896.1">
    <property type="nucleotide sequence ID" value="NZ_JAXIVS010000013.1"/>
</dbReference>
<protein>
    <submittedName>
        <fullName evidence="1">YaeQ family protein</fullName>
    </submittedName>
</protein>
<reference evidence="1 2" key="1">
    <citation type="submission" date="2023-12" db="EMBL/GenBank/DDBJ databases">
        <title>the genome sequence of Hyalangium sp. s54d21.</title>
        <authorList>
            <person name="Zhang X."/>
        </authorList>
    </citation>
    <scope>NUCLEOTIDE SEQUENCE [LARGE SCALE GENOMIC DNA]</scope>
    <source>
        <strain evidence="2">s54d21</strain>
    </source>
</reference>
<dbReference type="EMBL" id="JAXIVS010000013">
    <property type="protein sequence ID" value="MDY7231188.1"/>
    <property type="molecule type" value="Genomic_DNA"/>
</dbReference>
<evidence type="ECO:0000313" key="1">
    <source>
        <dbReference type="EMBL" id="MDY7231188.1"/>
    </source>
</evidence>
<dbReference type="InterPro" id="IPR009822">
    <property type="entry name" value="YaeQ"/>
</dbReference>
<proteinExistence type="predicted"/>
<organism evidence="1 2">
    <name type="scientific">Hyalangium rubrum</name>
    <dbReference type="NCBI Taxonomy" id="3103134"/>
    <lineage>
        <taxon>Bacteria</taxon>
        <taxon>Pseudomonadati</taxon>
        <taxon>Myxococcota</taxon>
        <taxon>Myxococcia</taxon>
        <taxon>Myxococcales</taxon>
        <taxon>Cystobacterineae</taxon>
        <taxon>Archangiaceae</taxon>
        <taxon>Hyalangium</taxon>
    </lineage>
</organism>
<dbReference type="PANTHER" id="PTHR38784">
    <property type="entry name" value="SUCROSE PHOSPHORYLASE"/>
    <property type="match status" value="1"/>
</dbReference>
<gene>
    <name evidence="1" type="ORF">SYV04_32665</name>
</gene>
<dbReference type="PANTHER" id="PTHR38784:SF1">
    <property type="entry name" value="SUCROSE PHOSPHORYLASE"/>
    <property type="match status" value="1"/>
</dbReference>
<accession>A0ABU5HCJ6</accession>
<name>A0ABU5HCJ6_9BACT</name>
<dbReference type="Gene3D" id="3.10.640.10">
    <property type="entry name" value="Restriction endonuclease-like alpha-beta roll domain"/>
    <property type="match status" value="1"/>
</dbReference>
<dbReference type="SUPFAM" id="SSF52980">
    <property type="entry name" value="Restriction endonuclease-like"/>
    <property type="match status" value="1"/>
</dbReference>
<dbReference type="Proteomes" id="UP001291309">
    <property type="component" value="Unassembled WGS sequence"/>
</dbReference>
<keyword evidence="2" id="KW-1185">Reference proteome</keyword>
<evidence type="ECO:0000313" key="2">
    <source>
        <dbReference type="Proteomes" id="UP001291309"/>
    </source>
</evidence>
<dbReference type="InterPro" id="IPR038590">
    <property type="entry name" value="YaeQ_sf"/>
</dbReference>
<sequence length="103" mass="11310">MALSATMYHVQVNLSDVDRGVYQPLDLRLARHPSESMRYLLTRTLAYCLSYEEGISFSKGGISSTDEAPISVRDPTGVLLAWIDIGSPSAERLHKASKAARQA</sequence>